<evidence type="ECO:0000313" key="3">
    <source>
        <dbReference type="EMBL" id="CAF1669272.1"/>
    </source>
</evidence>
<name>A0A816G2A2_9BILA</name>
<dbReference type="SUPFAM" id="SSF118370">
    <property type="entry name" value="Vasodilator-stimulated phosphoprotein, VASP, tetramerisation domain"/>
    <property type="match status" value="1"/>
</dbReference>
<evidence type="ECO:0000313" key="4">
    <source>
        <dbReference type="Proteomes" id="UP000663832"/>
    </source>
</evidence>
<feature type="domain" description="VASP tetramerisation" evidence="1">
    <location>
        <begin position="2"/>
        <end position="27"/>
    </location>
</feature>
<protein>
    <recommendedName>
        <fullName evidence="1">VASP tetramerisation domain-containing protein</fullName>
    </recommendedName>
</protein>
<sequence length="31" mass="3652">MDILTELRKDIEKAKQDILNAIMDNLQHTKI</sequence>
<proteinExistence type="predicted"/>
<dbReference type="Proteomes" id="UP000663832">
    <property type="component" value="Unassembled WGS sequence"/>
</dbReference>
<dbReference type="Pfam" id="PF08776">
    <property type="entry name" value="VASP_tetra"/>
    <property type="match status" value="1"/>
</dbReference>
<dbReference type="Proteomes" id="UP000663877">
    <property type="component" value="Unassembled WGS sequence"/>
</dbReference>
<gene>
    <name evidence="2" type="ORF">BJG266_LOCUS47806</name>
    <name evidence="3" type="ORF">QVE165_LOCUS64853</name>
</gene>
<comment type="caution">
    <text evidence="3">The sequence shown here is derived from an EMBL/GenBank/DDBJ whole genome shotgun (WGS) entry which is preliminary data.</text>
</comment>
<dbReference type="Gene3D" id="1.20.5.1160">
    <property type="entry name" value="Vasodilator-stimulated phosphoprotein"/>
    <property type="match status" value="1"/>
</dbReference>
<feature type="non-terminal residue" evidence="3">
    <location>
        <position position="1"/>
    </location>
</feature>
<keyword evidence="4" id="KW-1185">Reference proteome</keyword>
<evidence type="ECO:0000313" key="2">
    <source>
        <dbReference type="EMBL" id="CAF1571609.1"/>
    </source>
</evidence>
<evidence type="ECO:0000259" key="1">
    <source>
        <dbReference type="Pfam" id="PF08776"/>
    </source>
</evidence>
<organism evidence="3 4">
    <name type="scientific">Adineta steineri</name>
    <dbReference type="NCBI Taxonomy" id="433720"/>
    <lineage>
        <taxon>Eukaryota</taxon>
        <taxon>Metazoa</taxon>
        <taxon>Spiralia</taxon>
        <taxon>Gnathifera</taxon>
        <taxon>Rotifera</taxon>
        <taxon>Eurotatoria</taxon>
        <taxon>Bdelloidea</taxon>
        <taxon>Adinetida</taxon>
        <taxon>Adinetidae</taxon>
        <taxon>Adineta</taxon>
    </lineage>
</organism>
<dbReference type="InterPro" id="IPR038023">
    <property type="entry name" value="VASP_sf"/>
</dbReference>
<dbReference type="AlphaFoldDB" id="A0A816G2A2"/>
<accession>A0A816G2A2</accession>
<dbReference type="EMBL" id="CAJNOM010006278">
    <property type="protein sequence ID" value="CAF1669272.1"/>
    <property type="molecule type" value="Genomic_DNA"/>
</dbReference>
<dbReference type="InterPro" id="IPR014885">
    <property type="entry name" value="VASP_tetra"/>
</dbReference>
<reference evidence="3" key="1">
    <citation type="submission" date="2021-02" db="EMBL/GenBank/DDBJ databases">
        <authorList>
            <person name="Nowell W R."/>
        </authorList>
    </citation>
    <scope>NUCLEOTIDE SEQUENCE</scope>
</reference>
<dbReference type="EMBL" id="CAJNOI010005867">
    <property type="protein sequence ID" value="CAF1571609.1"/>
    <property type="molecule type" value="Genomic_DNA"/>
</dbReference>